<feature type="transmembrane region" description="Helical" evidence="2">
    <location>
        <begin position="6"/>
        <end position="26"/>
    </location>
</feature>
<gene>
    <name evidence="3" type="ORF">EDC35_103400</name>
</gene>
<dbReference type="RefSeq" id="WP_165903362.1">
    <property type="nucleotide sequence ID" value="NZ_SMAO01000003.1"/>
</dbReference>
<feature type="region of interest" description="Disordered" evidence="1">
    <location>
        <begin position="29"/>
        <end position="56"/>
    </location>
</feature>
<sequence length="56" mass="6063">MEKGSLMAIEIFVFLGLVGWLVYYQFSTSGRGTGSKEPESDEKTPASSEDQGADKS</sequence>
<evidence type="ECO:0000313" key="3">
    <source>
        <dbReference type="EMBL" id="TCT22301.1"/>
    </source>
</evidence>
<keyword evidence="2" id="KW-1133">Transmembrane helix</keyword>
<organism evidence="3 4">
    <name type="scientific">Thiobaca trueperi</name>
    <dbReference type="NCBI Taxonomy" id="127458"/>
    <lineage>
        <taxon>Bacteria</taxon>
        <taxon>Pseudomonadati</taxon>
        <taxon>Pseudomonadota</taxon>
        <taxon>Gammaproteobacteria</taxon>
        <taxon>Chromatiales</taxon>
        <taxon>Chromatiaceae</taxon>
        <taxon>Thiobaca</taxon>
    </lineage>
</organism>
<name>A0A4R3N2E0_9GAMM</name>
<evidence type="ECO:0000313" key="4">
    <source>
        <dbReference type="Proteomes" id="UP000295717"/>
    </source>
</evidence>
<evidence type="ECO:0000256" key="1">
    <source>
        <dbReference type="SAM" id="MobiDB-lite"/>
    </source>
</evidence>
<dbReference type="EMBL" id="SMAO01000003">
    <property type="protein sequence ID" value="TCT22301.1"/>
    <property type="molecule type" value="Genomic_DNA"/>
</dbReference>
<reference evidence="3 4" key="1">
    <citation type="submission" date="2019-03" db="EMBL/GenBank/DDBJ databases">
        <title>Genomic Encyclopedia of Type Strains, Phase IV (KMG-IV): sequencing the most valuable type-strain genomes for metagenomic binning, comparative biology and taxonomic classification.</title>
        <authorList>
            <person name="Goeker M."/>
        </authorList>
    </citation>
    <scope>NUCLEOTIDE SEQUENCE [LARGE SCALE GENOMIC DNA]</scope>
    <source>
        <strain evidence="3 4">DSM 13587</strain>
    </source>
</reference>
<proteinExistence type="predicted"/>
<comment type="caution">
    <text evidence="3">The sequence shown here is derived from an EMBL/GenBank/DDBJ whole genome shotgun (WGS) entry which is preliminary data.</text>
</comment>
<accession>A0A4R3N2E0</accession>
<keyword evidence="2" id="KW-0472">Membrane</keyword>
<dbReference type="Proteomes" id="UP000295717">
    <property type="component" value="Unassembled WGS sequence"/>
</dbReference>
<keyword evidence="4" id="KW-1185">Reference proteome</keyword>
<evidence type="ECO:0000256" key="2">
    <source>
        <dbReference type="SAM" id="Phobius"/>
    </source>
</evidence>
<protein>
    <submittedName>
        <fullName evidence="3">Uncharacterized protein</fullName>
    </submittedName>
</protein>
<dbReference type="AlphaFoldDB" id="A0A4R3N2E0"/>
<keyword evidence="2" id="KW-0812">Transmembrane</keyword>
<feature type="compositionally biased region" description="Basic and acidic residues" evidence="1">
    <location>
        <begin position="34"/>
        <end position="44"/>
    </location>
</feature>